<proteinExistence type="predicted"/>
<organism evidence="1 2">
    <name type="scientific">Ixodes persulcatus</name>
    <name type="common">Taiga tick</name>
    <dbReference type="NCBI Taxonomy" id="34615"/>
    <lineage>
        <taxon>Eukaryota</taxon>
        <taxon>Metazoa</taxon>
        <taxon>Ecdysozoa</taxon>
        <taxon>Arthropoda</taxon>
        <taxon>Chelicerata</taxon>
        <taxon>Arachnida</taxon>
        <taxon>Acari</taxon>
        <taxon>Parasitiformes</taxon>
        <taxon>Ixodida</taxon>
        <taxon>Ixodoidea</taxon>
        <taxon>Ixodidae</taxon>
        <taxon>Ixodinae</taxon>
        <taxon>Ixodes</taxon>
    </lineage>
</organism>
<protein>
    <submittedName>
        <fullName evidence="1">Uncharacterized protein</fullName>
    </submittedName>
</protein>
<dbReference type="EMBL" id="JABSTQ010010380">
    <property type="protein sequence ID" value="KAG0421332.1"/>
    <property type="molecule type" value="Genomic_DNA"/>
</dbReference>
<evidence type="ECO:0000313" key="2">
    <source>
        <dbReference type="Proteomes" id="UP000805193"/>
    </source>
</evidence>
<gene>
    <name evidence="1" type="ORF">HPB47_002762</name>
</gene>
<name>A0AC60PLH2_IXOPE</name>
<reference evidence="1 2" key="1">
    <citation type="journal article" date="2020" name="Cell">
        <title>Large-Scale Comparative Analyses of Tick Genomes Elucidate Their Genetic Diversity and Vector Capacities.</title>
        <authorList>
            <consortium name="Tick Genome and Microbiome Consortium (TIGMIC)"/>
            <person name="Jia N."/>
            <person name="Wang J."/>
            <person name="Shi W."/>
            <person name="Du L."/>
            <person name="Sun Y."/>
            <person name="Zhan W."/>
            <person name="Jiang J.F."/>
            <person name="Wang Q."/>
            <person name="Zhang B."/>
            <person name="Ji P."/>
            <person name="Bell-Sakyi L."/>
            <person name="Cui X.M."/>
            <person name="Yuan T.T."/>
            <person name="Jiang B.G."/>
            <person name="Yang W.F."/>
            <person name="Lam T.T."/>
            <person name="Chang Q.C."/>
            <person name="Ding S.J."/>
            <person name="Wang X.J."/>
            <person name="Zhu J.G."/>
            <person name="Ruan X.D."/>
            <person name="Zhao L."/>
            <person name="Wei J.T."/>
            <person name="Ye R.Z."/>
            <person name="Que T.C."/>
            <person name="Du C.H."/>
            <person name="Zhou Y.H."/>
            <person name="Cheng J.X."/>
            <person name="Dai P.F."/>
            <person name="Guo W.B."/>
            <person name="Han X.H."/>
            <person name="Huang E.J."/>
            <person name="Li L.F."/>
            <person name="Wei W."/>
            <person name="Gao Y.C."/>
            <person name="Liu J.Z."/>
            <person name="Shao H.Z."/>
            <person name="Wang X."/>
            <person name="Wang C.C."/>
            <person name="Yang T.C."/>
            <person name="Huo Q.B."/>
            <person name="Li W."/>
            <person name="Chen H.Y."/>
            <person name="Chen S.E."/>
            <person name="Zhou L.G."/>
            <person name="Ni X.B."/>
            <person name="Tian J.H."/>
            <person name="Sheng Y."/>
            <person name="Liu T."/>
            <person name="Pan Y.S."/>
            <person name="Xia L.Y."/>
            <person name="Li J."/>
            <person name="Zhao F."/>
            <person name="Cao W.C."/>
        </authorList>
    </citation>
    <scope>NUCLEOTIDE SEQUENCE [LARGE SCALE GENOMIC DNA]</scope>
    <source>
        <strain evidence="1">Iper-2018</strain>
    </source>
</reference>
<keyword evidence="2" id="KW-1185">Reference proteome</keyword>
<dbReference type="Proteomes" id="UP000805193">
    <property type="component" value="Unassembled WGS sequence"/>
</dbReference>
<sequence>MRKLVTFPKQPSEDMGDKGSPHHNPTQQTGQAGQTWIKEELPDEDQDVNHDSPVDLQQQDPSAVHPSNGSGSSPERDEGFAGVEQHSEDPRHDASSPIKCESLEPEDQETAVSRSSGVAESAIYYAPKYTGSYGDGYYQTPTPLSSPHIVEGAPSTVLRYQPASGAVHSAPYYPPVSSSGMSSGPTREASNILEDPNPTYSHLTPASTEPLSYSPSSPYQQMQQPNHKTYHQYSPQESSSPSSPVMMTATNAMWTAQTPPPQHQEDYVSAAKMNSSSGLPSMTTARIQHSSQHQMSPPRTQVNGMSHQYGQYLGFEHGGQATAVQWSHGMDASGAAMTGLTSYTALVGDKRASLADLEYFGGEGRECVNCGAISTPLWRRDGTGHYLCNACGLYNKMNGAHRPIIKTPRRLSASRRVGLTCSNCETSTTSLWRRNNVGEPVCNACGLYFRLHGVNRPLAMKKDSIQTRKRKPKNSSSGSGSSGVKGLENPGSVGGVSGLGLSLSSGGVLVGSGSLEERQPQHHPAQQQAQIHGTTRIPEPSLADMNGLLNKNGPLPHISLGLPFSFSQASLTSSGVPLSTSHTVSSNARIPSVMTLSSLVAYGANPLRPSGHYASSAIVTSPTLSALESPQATDQRTASLMTLSS</sequence>
<evidence type="ECO:0000313" key="1">
    <source>
        <dbReference type="EMBL" id="KAG0421332.1"/>
    </source>
</evidence>
<comment type="caution">
    <text evidence="1">The sequence shown here is derived from an EMBL/GenBank/DDBJ whole genome shotgun (WGS) entry which is preliminary data.</text>
</comment>
<accession>A0AC60PLH2</accession>